<evidence type="ECO:0000256" key="4">
    <source>
        <dbReference type="ARBA" id="ARBA00022989"/>
    </source>
</evidence>
<dbReference type="PROSITE" id="PS51257">
    <property type="entry name" value="PROKAR_LIPOPROTEIN"/>
    <property type="match status" value="1"/>
</dbReference>
<dbReference type="PANTHER" id="PTHR33545">
    <property type="entry name" value="UPF0750 MEMBRANE PROTEIN YITT-RELATED"/>
    <property type="match status" value="1"/>
</dbReference>
<dbReference type="InterPro" id="IPR003740">
    <property type="entry name" value="YitT"/>
</dbReference>
<dbReference type="Gene3D" id="3.30.70.120">
    <property type="match status" value="1"/>
</dbReference>
<dbReference type="InterPro" id="IPR051461">
    <property type="entry name" value="UPF0750_membrane"/>
</dbReference>
<feature type="transmembrane region" description="Helical" evidence="6">
    <location>
        <begin position="16"/>
        <end position="33"/>
    </location>
</feature>
<dbReference type="Proteomes" id="UP000318946">
    <property type="component" value="Chromosome"/>
</dbReference>
<evidence type="ECO:0000313" key="8">
    <source>
        <dbReference type="EMBL" id="BBL03850.1"/>
    </source>
</evidence>
<dbReference type="CDD" id="cd16380">
    <property type="entry name" value="YitT_C"/>
    <property type="match status" value="1"/>
</dbReference>
<dbReference type="PANTHER" id="PTHR33545:SF5">
    <property type="entry name" value="UPF0750 MEMBRANE PROTEIN YITT"/>
    <property type="match status" value="1"/>
</dbReference>
<dbReference type="Pfam" id="PF02588">
    <property type="entry name" value="YitT_membrane"/>
    <property type="match status" value="1"/>
</dbReference>
<feature type="transmembrane region" description="Helical" evidence="6">
    <location>
        <begin position="65"/>
        <end position="86"/>
    </location>
</feature>
<dbReference type="EMBL" id="AP019735">
    <property type="protein sequence ID" value="BBL03850.1"/>
    <property type="molecule type" value="Genomic_DNA"/>
</dbReference>
<feature type="domain" description="DUF2179" evidence="7">
    <location>
        <begin position="241"/>
        <end position="295"/>
    </location>
</feature>
<organism evidence="8 9">
    <name type="scientific">Alistipes communis</name>
    <dbReference type="NCBI Taxonomy" id="2585118"/>
    <lineage>
        <taxon>Bacteria</taxon>
        <taxon>Pseudomonadati</taxon>
        <taxon>Bacteroidota</taxon>
        <taxon>Bacteroidia</taxon>
        <taxon>Bacteroidales</taxon>
        <taxon>Rikenellaceae</taxon>
        <taxon>Alistipes</taxon>
    </lineage>
</organism>
<evidence type="ECO:0000256" key="3">
    <source>
        <dbReference type="ARBA" id="ARBA00022692"/>
    </source>
</evidence>
<dbReference type="GeneID" id="78341881"/>
<dbReference type="AlphaFoldDB" id="A0A4Y1WS13"/>
<keyword evidence="9" id="KW-1185">Reference proteome</keyword>
<evidence type="ECO:0000256" key="6">
    <source>
        <dbReference type="SAM" id="Phobius"/>
    </source>
</evidence>
<reference evidence="9" key="1">
    <citation type="submission" date="2019-06" db="EMBL/GenBank/DDBJ databases">
        <title>Alistipes onderdonkii subsp. vulgaris subsp. nov., Alistipes dispar sp. nov. and Alistipes communis sp. nov., isolated from human faeces, and creation of Alistipes onderdonkii subsp. onderdonkii subsp. nov.</title>
        <authorList>
            <person name="Sakamoto M."/>
            <person name="Ikeyama N."/>
            <person name="Ogata Y."/>
            <person name="Suda W."/>
            <person name="Iino T."/>
            <person name="Hattori M."/>
            <person name="Ohkuma M."/>
        </authorList>
    </citation>
    <scope>NUCLEOTIDE SEQUENCE [LARGE SCALE GENOMIC DNA]</scope>
    <source>
        <strain evidence="9">5CBH24</strain>
    </source>
</reference>
<evidence type="ECO:0000256" key="1">
    <source>
        <dbReference type="ARBA" id="ARBA00004651"/>
    </source>
</evidence>
<feature type="transmembrane region" description="Helical" evidence="6">
    <location>
        <begin position="130"/>
        <end position="151"/>
    </location>
</feature>
<dbReference type="OrthoDB" id="1114876at2"/>
<evidence type="ECO:0000256" key="5">
    <source>
        <dbReference type="ARBA" id="ARBA00023136"/>
    </source>
</evidence>
<evidence type="ECO:0000259" key="7">
    <source>
        <dbReference type="Pfam" id="PF10035"/>
    </source>
</evidence>
<dbReference type="RefSeq" id="WP_026074950.1">
    <property type="nucleotide sequence ID" value="NZ_AP019735.1"/>
</dbReference>
<keyword evidence="5 6" id="KW-0472">Membrane</keyword>
<protein>
    <submittedName>
        <fullName evidence="8">Membrane protein</fullName>
    </submittedName>
</protein>
<evidence type="ECO:0000256" key="2">
    <source>
        <dbReference type="ARBA" id="ARBA00022475"/>
    </source>
</evidence>
<name>A0A4Y1WS13_9BACT</name>
<evidence type="ECO:0000313" key="9">
    <source>
        <dbReference type="Proteomes" id="UP000318946"/>
    </source>
</evidence>
<proteinExistence type="predicted"/>
<gene>
    <name evidence="8" type="ORF">A5CBH24_11630</name>
</gene>
<comment type="subcellular location">
    <subcellularLocation>
        <location evidence="1">Cell membrane</location>
        <topology evidence="1">Multi-pass membrane protein</topology>
    </subcellularLocation>
</comment>
<keyword evidence="3 6" id="KW-0812">Transmembrane</keyword>
<feature type="transmembrane region" description="Helical" evidence="6">
    <location>
        <begin position="172"/>
        <end position="189"/>
    </location>
</feature>
<dbReference type="InterPro" id="IPR019264">
    <property type="entry name" value="DUF2179"/>
</dbReference>
<accession>A0A4Y1WS13</accession>
<dbReference type="PIRSF" id="PIRSF006483">
    <property type="entry name" value="Membrane_protein_YitT"/>
    <property type="match status" value="1"/>
</dbReference>
<dbReference type="InterPro" id="IPR015867">
    <property type="entry name" value="N-reg_PII/ATP_PRibTrfase_C"/>
</dbReference>
<dbReference type="KEGG" id="acou:A5CBH24_11630"/>
<feature type="transmembrane region" description="Helical" evidence="6">
    <location>
        <begin position="195"/>
        <end position="213"/>
    </location>
</feature>
<dbReference type="Pfam" id="PF10035">
    <property type="entry name" value="DUF2179"/>
    <property type="match status" value="1"/>
</dbReference>
<keyword evidence="4 6" id="KW-1133">Transmembrane helix</keyword>
<keyword evidence="2" id="KW-1003">Cell membrane</keyword>
<sequence length="305" mass="32833">MRNIAFPNLLKTLREYVLMTAGLLIYSFGWIACIKPMEVAAGGGTGLAMIVSHTAAEMWGVDIRIGTVFLTINAFLLLLSGLTVGWNFGFKTLFCIVVASGFMALMEPYFMVHYPPSGDVLGLDDKLLTIILGALLAGAGMAVCFTAGGATGGTDIVAKIFHKYWGVAYGKVIIYTDILIIGSTLLVGYGLSDVVYGYIVTVVVGTSVDLLMAGSQQSNQIFIVTADYDRMAEAILHEADRGVTLIDATGGYSRHEIRIVMVVCYKRDAGHVLRIARDVDPKAFVTIASVSGTYGEGFRKLTQLR</sequence>
<dbReference type="GO" id="GO:0005886">
    <property type="term" value="C:plasma membrane"/>
    <property type="evidence" value="ECO:0007669"/>
    <property type="project" value="UniProtKB-SubCell"/>
</dbReference>
<feature type="transmembrane region" description="Helical" evidence="6">
    <location>
        <begin position="93"/>
        <end position="110"/>
    </location>
</feature>